<name>A0A317XUJ0_9BASI</name>
<proteinExistence type="predicted"/>
<dbReference type="InParanoid" id="A0A317XUJ0"/>
<evidence type="ECO:0000313" key="2">
    <source>
        <dbReference type="Proteomes" id="UP000246740"/>
    </source>
</evidence>
<dbReference type="EMBL" id="KZ819189">
    <property type="protein sequence ID" value="PWZ01955.1"/>
    <property type="molecule type" value="Genomic_DNA"/>
</dbReference>
<reference evidence="1 2" key="1">
    <citation type="journal article" date="2018" name="Mol. Biol. Evol.">
        <title>Broad Genomic Sampling Reveals a Smut Pathogenic Ancestry of the Fungal Clade Ustilaginomycotina.</title>
        <authorList>
            <person name="Kijpornyongpan T."/>
            <person name="Mondo S.J."/>
            <person name="Barry K."/>
            <person name="Sandor L."/>
            <person name="Lee J."/>
            <person name="Lipzen A."/>
            <person name="Pangilinan J."/>
            <person name="LaButti K."/>
            <person name="Hainaut M."/>
            <person name="Henrissat B."/>
            <person name="Grigoriev I.V."/>
            <person name="Spatafora J.W."/>
            <person name="Aime M.C."/>
        </authorList>
    </citation>
    <scope>NUCLEOTIDE SEQUENCE [LARGE SCALE GENOMIC DNA]</scope>
    <source>
        <strain evidence="1 2">MCA 3645</strain>
    </source>
</reference>
<feature type="non-terminal residue" evidence="1">
    <location>
        <position position="1"/>
    </location>
</feature>
<gene>
    <name evidence="1" type="ORF">BCV70DRAFT_221698</name>
</gene>
<evidence type="ECO:0000313" key="1">
    <source>
        <dbReference type="EMBL" id="PWZ01955.1"/>
    </source>
</evidence>
<dbReference type="AlphaFoldDB" id="A0A317XUJ0"/>
<dbReference type="Proteomes" id="UP000246740">
    <property type="component" value="Unassembled WGS sequence"/>
</dbReference>
<sequence>NCVIIPFFGSAEFRSDVLVRPFSPNTLQRYGEKADTTLTPCKKWRPCKAHRAYTPVLRVLLLGQRLQPTPSVPLGQVFCSHGCFFRVPSRSRSQERSSNGVQASDVSSAITQHIPRNGGWGLRTWEYGERNGILLPIGILGKQKCCEVDIYVFPPLISFIPSGRVFSHTRDFVRSHTISPNVSTDFYSSWLEMYDCGESCEWNTRC</sequence>
<protein>
    <submittedName>
        <fullName evidence="1">Uncharacterized protein</fullName>
    </submittedName>
</protein>
<organism evidence="1 2">
    <name type="scientific">Testicularia cyperi</name>
    <dbReference type="NCBI Taxonomy" id="1882483"/>
    <lineage>
        <taxon>Eukaryota</taxon>
        <taxon>Fungi</taxon>
        <taxon>Dikarya</taxon>
        <taxon>Basidiomycota</taxon>
        <taxon>Ustilaginomycotina</taxon>
        <taxon>Ustilaginomycetes</taxon>
        <taxon>Ustilaginales</taxon>
        <taxon>Anthracoideaceae</taxon>
        <taxon>Testicularia</taxon>
    </lineage>
</organism>
<accession>A0A317XUJ0</accession>
<keyword evidence="2" id="KW-1185">Reference proteome</keyword>